<dbReference type="PROSITE" id="PS01162">
    <property type="entry name" value="QOR_ZETA_CRYSTAL"/>
    <property type="match status" value="1"/>
</dbReference>
<dbReference type="Pfam" id="PF00107">
    <property type="entry name" value="ADH_zinc_N"/>
    <property type="match status" value="1"/>
</dbReference>
<dbReference type="PANTHER" id="PTHR44154">
    <property type="entry name" value="QUINONE OXIDOREDUCTASE"/>
    <property type="match status" value="1"/>
</dbReference>
<dbReference type="EMBL" id="CP097218">
    <property type="protein sequence ID" value="UQN29159.1"/>
    <property type="molecule type" value="Genomic_DNA"/>
</dbReference>
<keyword evidence="6" id="KW-0007">Acetylation</keyword>
<comment type="subunit">
    <text evidence="2">Homotetramer.</text>
</comment>
<evidence type="ECO:0000313" key="9">
    <source>
        <dbReference type="Proteomes" id="UP001055868"/>
    </source>
</evidence>
<reference evidence="8" key="1">
    <citation type="submission" date="2022-05" db="EMBL/GenBank/DDBJ databases">
        <title>Genomic analysis of Brachybacterium sp. CBA3104.</title>
        <authorList>
            <person name="Roh S.W."/>
            <person name="Kim Y.B."/>
            <person name="Kim Y."/>
        </authorList>
    </citation>
    <scope>NUCLEOTIDE SEQUENCE</scope>
    <source>
        <strain evidence="8">CBA3104</strain>
    </source>
</reference>
<dbReference type="InterPro" id="IPR002364">
    <property type="entry name" value="Quin_OxRdtase/zeta-crystal_CS"/>
</dbReference>
<name>A0ABY4N3L9_9MICO</name>
<keyword evidence="9" id="KW-1185">Reference proteome</keyword>
<feature type="domain" description="Enoyl reductase (ER)" evidence="7">
    <location>
        <begin position="20"/>
        <end position="357"/>
    </location>
</feature>
<evidence type="ECO:0000256" key="4">
    <source>
        <dbReference type="ARBA" id="ARBA00022857"/>
    </source>
</evidence>
<dbReference type="RefSeq" id="WP_249478321.1">
    <property type="nucleotide sequence ID" value="NZ_CP097218.1"/>
</dbReference>
<organism evidence="8 9">
    <name type="scientific">Brachybacterium kimchii</name>
    <dbReference type="NCBI Taxonomy" id="2942909"/>
    <lineage>
        <taxon>Bacteria</taxon>
        <taxon>Bacillati</taxon>
        <taxon>Actinomycetota</taxon>
        <taxon>Actinomycetes</taxon>
        <taxon>Micrococcales</taxon>
        <taxon>Dermabacteraceae</taxon>
        <taxon>Brachybacterium</taxon>
    </lineage>
</organism>
<dbReference type="Pfam" id="PF08240">
    <property type="entry name" value="ADH_N"/>
    <property type="match status" value="1"/>
</dbReference>
<dbReference type="PANTHER" id="PTHR44154:SF1">
    <property type="entry name" value="QUINONE OXIDOREDUCTASE"/>
    <property type="match status" value="1"/>
</dbReference>
<keyword evidence="4" id="KW-0521">NADP</keyword>
<protein>
    <submittedName>
        <fullName evidence="8">Alcohol dehydrogenase family protein</fullName>
    </submittedName>
</protein>
<evidence type="ECO:0000256" key="6">
    <source>
        <dbReference type="ARBA" id="ARBA00022990"/>
    </source>
</evidence>
<dbReference type="CDD" id="cd08274">
    <property type="entry name" value="MDR9"/>
    <property type="match status" value="1"/>
</dbReference>
<dbReference type="SUPFAM" id="SSF50129">
    <property type="entry name" value="GroES-like"/>
    <property type="match status" value="1"/>
</dbReference>
<dbReference type="InterPro" id="IPR036291">
    <property type="entry name" value="NAD(P)-bd_dom_sf"/>
</dbReference>
<dbReference type="Gene3D" id="3.90.180.10">
    <property type="entry name" value="Medium-chain alcohol dehydrogenases, catalytic domain"/>
    <property type="match status" value="1"/>
</dbReference>
<sequence length="382" mass="40976">MTPTHDTPPTMAAVRLRGHGGLDQLEFSRDVPTPSPAAGEVLIDVHACGMNNTDVWVREGAYGSDTDPGEVSTWRRGRSTLEFPRIQGADIVGRIVAVGPGVDASRIGERVMVDFSIYHRPEGDDSLADIDYIGHGRDGGYAEYVAVPEENAYEITADIPDAGLATFCCAYLTAEQMLVRARLAEGERVLVTGASGGVGSAILQLARVRGAVPYAVSSPGKEDALRAIGAEDVILRGSGDLVEEVARAADGPIDVVADLVAGPMFNDLLRILRPEGRYTTAGAIGGPVVDLDLRTMYLKQLELHGSSQGTRTAFRRLVGYIEDGRIRPLLDRTFRLSDFHEAQRTFMGKTYIGKLVVVPDRHWDEVGAPFAHDGAAGDPDAP</sequence>
<keyword evidence="3" id="KW-0963">Cytoplasm</keyword>
<gene>
    <name evidence="8" type="ORF">M4486_16235</name>
</gene>
<keyword evidence="5" id="KW-0694">RNA-binding</keyword>
<evidence type="ECO:0000313" key="8">
    <source>
        <dbReference type="EMBL" id="UQN29159.1"/>
    </source>
</evidence>
<evidence type="ECO:0000256" key="1">
    <source>
        <dbReference type="ARBA" id="ARBA00004496"/>
    </source>
</evidence>
<accession>A0ABY4N3L9</accession>
<proteinExistence type="predicted"/>
<evidence type="ECO:0000256" key="3">
    <source>
        <dbReference type="ARBA" id="ARBA00022490"/>
    </source>
</evidence>
<dbReference type="Proteomes" id="UP001055868">
    <property type="component" value="Chromosome"/>
</dbReference>
<dbReference type="InterPro" id="IPR011032">
    <property type="entry name" value="GroES-like_sf"/>
</dbReference>
<dbReference type="InterPro" id="IPR013149">
    <property type="entry name" value="ADH-like_C"/>
</dbReference>
<evidence type="ECO:0000259" key="7">
    <source>
        <dbReference type="SMART" id="SM00829"/>
    </source>
</evidence>
<evidence type="ECO:0000256" key="2">
    <source>
        <dbReference type="ARBA" id="ARBA00011881"/>
    </source>
</evidence>
<comment type="subcellular location">
    <subcellularLocation>
        <location evidence="1">Cytoplasm</location>
    </subcellularLocation>
</comment>
<dbReference type="InterPro" id="IPR051603">
    <property type="entry name" value="Zinc-ADH_QOR/CCCR"/>
</dbReference>
<dbReference type="SMART" id="SM00829">
    <property type="entry name" value="PKS_ER"/>
    <property type="match status" value="1"/>
</dbReference>
<dbReference type="InterPro" id="IPR020843">
    <property type="entry name" value="ER"/>
</dbReference>
<dbReference type="SUPFAM" id="SSF51735">
    <property type="entry name" value="NAD(P)-binding Rossmann-fold domains"/>
    <property type="match status" value="1"/>
</dbReference>
<dbReference type="InterPro" id="IPR013154">
    <property type="entry name" value="ADH-like_N"/>
</dbReference>
<dbReference type="Gene3D" id="3.40.50.720">
    <property type="entry name" value="NAD(P)-binding Rossmann-like Domain"/>
    <property type="match status" value="1"/>
</dbReference>
<evidence type="ECO:0000256" key="5">
    <source>
        <dbReference type="ARBA" id="ARBA00022884"/>
    </source>
</evidence>